<sequence>MAWFQNLAGRAEDLLNKIDQNAATVLNDSTSKLIETNETPVQDPISDTTISNKEWENGKVKSGNGTLSVANRNSSFNITPIKERSPVMEVRHMLTEPDIPTSSNASVLEDSVLDESIRSSAKSDKMSSSSSVHNSFILAEETHILDEKIAKLELDNQDLNKQLLNMQHLYSDLRNENFNLQFQIERASEQVTEAQIEKDQYIARAQRILQEKEKLISLKQENQSSEHNDNIFITYNEELKKELEFHQNKSDELTQKNAHLLKEIQSLQMQHQVIQSGLQSTNQSLEQTLANEKKIRAIAEEDCLQKNNELFKALQEINQLQQLVKSKTNEILMFQEALKNKSNVAANEDIESRIKSLTQTLMVKQNNLETVTTERNALRLQIEKLENEYKKNFVQVNRSQAKIINIAESDDSIPVPKFMRVSPFDAGVTRRVKHAYSTLDAVSIRTGVFLRRYPVARVCVFSYMVLLHTWVFIILFLYAPSNR</sequence>
<evidence type="ECO:0000256" key="8">
    <source>
        <dbReference type="SAM" id="Phobius"/>
    </source>
</evidence>
<dbReference type="GO" id="GO:0007030">
    <property type="term" value="P:Golgi organization"/>
    <property type="evidence" value="ECO:0007669"/>
    <property type="project" value="InterPro"/>
</dbReference>
<dbReference type="EMBL" id="OU898285">
    <property type="protein sequence ID" value="CAG9828197.1"/>
    <property type="molecule type" value="Genomic_DNA"/>
</dbReference>
<gene>
    <name evidence="9" type="ORF">DIABBA_LOCUS2132</name>
</gene>
<evidence type="ECO:0000256" key="3">
    <source>
        <dbReference type="ARBA" id="ARBA00022989"/>
    </source>
</evidence>
<dbReference type="OrthoDB" id="248903at2759"/>
<evidence type="ECO:0000256" key="1">
    <source>
        <dbReference type="ARBA" id="ARBA00004409"/>
    </source>
</evidence>
<dbReference type="PANTHER" id="PTHR13815">
    <property type="entry name" value="GOLGIN-84"/>
    <property type="match status" value="1"/>
</dbReference>
<keyword evidence="5 7" id="KW-0175">Coiled coil</keyword>
<dbReference type="AlphaFoldDB" id="A0A9N9SRV9"/>
<evidence type="ECO:0000256" key="6">
    <source>
        <dbReference type="ARBA" id="ARBA00023136"/>
    </source>
</evidence>
<dbReference type="Proteomes" id="UP001153709">
    <property type="component" value="Chromosome 10"/>
</dbReference>
<keyword evidence="10" id="KW-1185">Reference proteome</keyword>
<evidence type="ECO:0000256" key="2">
    <source>
        <dbReference type="ARBA" id="ARBA00022692"/>
    </source>
</evidence>
<comment type="subcellular location">
    <subcellularLocation>
        <location evidence="1">Golgi apparatus membrane</location>
        <topology evidence="1">Single-pass type IV membrane protein</topology>
    </subcellularLocation>
</comment>
<protein>
    <recommendedName>
        <fullName evidence="11">Golgin-84</fullName>
    </recommendedName>
</protein>
<evidence type="ECO:0000313" key="10">
    <source>
        <dbReference type="Proteomes" id="UP001153709"/>
    </source>
</evidence>
<evidence type="ECO:0000256" key="4">
    <source>
        <dbReference type="ARBA" id="ARBA00023034"/>
    </source>
</evidence>
<dbReference type="Pfam" id="PF09787">
    <property type="entry name" value="Golgin_A5"/>
    <property type="match status" value="1"/>
</dbReference>
<feature type="transmembrane region" description="Helical" evidence="8">
    <location>
        <begin position="460"/>
        <end position="479"/>
    </location>
</feature>
<keyword evidence="4" id="KW-0333">Golgi apparatus</keyword>
<evidence type="ECO:0000313" key="9">
    <source>
        <dbReference type="EMBL" id="CAG9828197.1"/>
    </source>
</evidence>
<keyword evidence="3 8" id="KW-1133">Transmembrane helix</keyword>
<feature type="coiled-coil region" evidence="7">
    <location>
        <begin position="142"/>
        <end position="402"/>
    </location>
</feature>
<evidence type="ECO:0000256" key="5">
    <source>
        <dbReference type="ARBA" id="ARBA00023054"/>
    </source>
</evidence>
<dbReference type="GO" id="GO:0000301">
    <property type="term" value="P:retrograde transport, vesicle recycling within Golgi"/>
    <property type="evidence" value="ECO:0007669"/>
    <property type="project" value="TreeGrafter"/>
</dbReference>
<reference evidence="9" key="1">
    <citation type="submission" date="2022-01" db="EMBL/GenBank/DDBJ databases">
        <authorList>
            <person name="King R."/>
        </authorList>
    </citation>
    <scope>NUCLEOTIDE SEQUENCE</scope>
</reference>
<dbReference type="GO" id="GO:0000139">
    <property type="term" value="C:Golgi membrane"/>
    <property type="evidence" value="ECO:0007669"/>
    <property type="project" value="UniProtKB-SubCell"/>
</dbReference>
<evidence type="ECO:0000256" key="7">
    <source>
        <dbReference type="SAM" id="Coils"/>
    </source>
</evidence>
<dbReference type="GO" id="GO:0031985">
    <property type="term" value="C:Golgi cisterna"/>
    <property type="evidence" value="ECO:0007669"/>
    <property type="project" value="TreeGrafter"/>
</dbReference>
<proteinExistence type="predicted"/>
<accession>A0A9N9SRV9</accession>
<keyword evidence="2 8" id="KW-0812">Transmembrane</keyword>
<dbReference type="InterPro" id="IPR019177">
    <property type="entry name" value="Golgin_subfamily_A_member_5"/>
</dbReference>
<name>A0A9N9SRV9_DIABA</name>
<keyword evidence="6 8" id="KW-0472">Membrane</keyword>
<evidence type="ECO:0008006" key="11">
    <source>
        <dbReference type="Google" id="ProtNLM"/>
    </source>
</evidence>
<organism evidence="9 10">
    <name type="scientific">Diabrotica balteata</name>
    <name type="common">Banded cucumber beetle</name>
    <dbReference type="NCBI Taxonomy" id="107213"/>
    <lineage>
        <taxon>Eukaryota</taxon>
        <taxon>Metazoa</taxon>
        <taxon>Ecdysozoa</taxon>
        <taxon>Arthropoda</taxon>
        <taxon>Hexapoda</taxon>
        <taxon>Insecta</taxon>
        <taxon>Pterygota</taxon>
        <taxon>Neoptera</taxon>
        <taxon>Endopterygota</taxon>
        <taxon>Coleoptera</taxon>
        <taxon>Polyphaga</taxon>
        <taxon>Cucujiformia</taxon>
        <taxon>Chrysomeloidea</taxon>
        <taxon>Chrysomelidae</taxon>
        <taxon>Galerucinae</taxon>
        <taxon>Diabroticina</taxon>
        <taxon>Diabroticites</taxon>
        <taxon>Diabrotica</taxon>
    </lineage>
</organism>
<dbReference type="PANTHER" id="PTHR13815:SF7">
    <property type="entry name" value="GOLGIN SUBFAMILY A MEMBER 5"/>
    <property type="match status" value="1"/>
</dbReference>